<dbReference type="Pfam" id="PF03446">
    <property type="entry name" value="NAD_binding_2"/>
    <property type="match status" value="1"/>
</dbReference>
<dbReference type="EMBL" id="JAADYS010000569">
    <property type="protein sequence ID" value="KAF4468747.1"/>
    <property type="molecule type" value="Genomic_DNA"/>
</dbReference>
<protein>
    <submittedName>
        <fullName evidence="3">3-hydroxyisobutyrate dehydrogenase</fullName>
    </submittedName>
</protein>
<evidence type="ECO:0000313" key="3">
    <source>
        <dbReference type="EMBL" id="KAF4468747.1"/>
    </source>
</evidence>
<sequence length="440" mass="46471">MTTAKEPVAFIGLGAMGYGMATQLVTQGYPLTGFDISAPILQKLQEAGGKVASSPAETVRNHEYCVCMVATAQQAEDVLLDGANPAVPALAKNAALLVCSTVPCGFIQDLERRIQDSGRSDILLVDCPVSGGAIRAADGTLSIMAGGSAEAISKGQDLLQALSDPEKLYIVQGGIGAGSNMKMCHQVLAANQILSSSESLGFAHHQGLDLAQTGKALVSSQGWSWMLENRLPRILDATRPIASAVTIILKDTSIITSEARRYGFPTPMTSTAEQGYFVALGKGYGRDDDGTLIRIYTEGERILGQSQNAPDDEAKTKLVVDLLKGIHACAAAEALAFAHRVGLDLDQVFELCINAAGGSSMLKDVGSDIIRVLRGGQAEGKEGLVALVKDLERAVDEGQRLKLPLFLGTQALNMIQLVLRHKPKDLPDVPIAQVVKAWVG</sequence>
<accession>A0A8H4LII9</accession>
<dbReference type="Pfam" id="PF14833">
    <property type="entry name" value="NAD_binding_11"/>
    <property type="match status" value="2"/>
</dbReference>
<dbReference type="Gene3D" id="3.40.50.720">
    <property type="entry name" value="NAD(P)-binding Rossmann-like Domain"/>
    <property type="match status" value="1"/>
</dbReference>
<feature type="domain" description="3-hydroxyisobutyrate dehydrogenase-like NAD-binding" evidence="2">
    <location>
        <begin position="315"/>
        <end position="426"/>
    </location>
</feature>
<comment type="caution">
    <text evidence="3">The sequence shown here is derived from an EMBL/GenBank/DDBJ whole genome shotgun (WGS) entry which is preliminary data.</text>
</comment>
<evidence type="ECO:0000259" key="1">
    <source>
        <dbReference type="Pfam" id="PF03446"/>
    </source>
</evidence>
<evidence type="ECO:0000313" key="4">
    <source>
        <dbReference type="Proteomes" id="UP000554235"/>
    </source>
</evidence>
<dbReference type="InterPro" id="IPR013328">
    <property type="entry name" value="6PGD_dom2"/>
</dbReference>
<feature type="domain" description="6-phosphogluconate dehydrogenase NADP-binding" evidence="1">
    <location>
        <begin position="8"/>
        <end position="164"/>
    </location>
</feature>
<dbReference type="InterPro" id="IPR006115">
    <property type="entry name" value="6PGDH_NADP-bd"/>
</dbReference>
<dbReference type="InterPro" id="IPR036291">
    <property type="entry name" value="NAD(P)-bd_dom_sf"/>
</dbReference>
<dbReference type="PANTHER" id="PTHR43060:SF17">
    <property type="entry name" value="L-THREONATE DEHYDROGENASE"/>
    <property type="match status" value="1"/>
</dbReference>
<dbReference type="InterPro" id="IPR029154">
    <property type="entry name" value="HIBADH-like_NADP-bd"/>
</dbReference>
<dbReference type="GO" id="GO:0050661">
    <property type="term" value="F:NADP binding"/>
    <property type="evidence" value="ECO:0007669"/>
    <property type="project" value="InterPro"/>
</dbReference>
<dbReference type="AlphaFoldDB" id="A0A8H4LII9"/>
<dbReference type="InterPro" id="IPR008927">
    <property type="entry name" value="6-PGluconate_DH-like_C_sf"/>
</dbReference>
<dbReference type="SUPFAM" id="SSF48179">
    <property type="entry name" value="6-phosphogluconate dehydrogenase C-terminal domain-like"/>
    <property type="match status" value="2"/>
</dbReference>
<gene>
    <name evidence="3" type="ORF">FALBO_4362</name>
</gene>
<feature type="domain" description="3-hydroxyisobutyrate dehydrogenase-like NAD-binding" evidence="2">
    <location>
        <begin position="176"/>
        <end position="295"/>
    </location>
</feature>
<proteinExistence type="predicted"/>
<evidence type="ECO:0000259" key="2">
    <source>
        <dbReference type="Pfam" id="PF14833"/>
    </source>
</evidence>
<dbReference type="Gene3D" id="1.10.1040.10">
    <property type="entry name" value="N-(1-d-carboxylethyl)-l-norvaline Dehydrogenase, domain 2"/>
    <property type="match status" value="2"/>
</dbReference>
<organism evidence="3 4">
    <name type="scientific">Fusarium albosuccineum</name>
    <dbReference type="NCBI Taxonomy" id="1237068"/>
    <lineage>
        <taxon>Eukaryota</taxon>
        <taxon>Fungi</taxon>
        <taxon>Dikarya</taxon>
        <taxon>Ascomycota</taxon>
        <taxon>Pezizomycotina</taxon>
        <taxon>Sordariomycetes</taxon>
        <taxon>Hypocreomycetidae</taxon>
        <taxon>Hypocreales</taxon>
        <taxon>Nectriaceae</taxon>
        <taxon>Fusarium</taxon>
        <taxon>Fusarium decemcellulare species complex</taxon>
    </lineage>
</organism>
<dbReference type="OrthoDB" id="48988at2759"/>
<dbReference type="SUPFAM" id="SSF51735">
    <property type="entry name" value="NAD(P)-binding Rossmann-fold domains"/>
    <property type="match status" value="1"/>
</dbReference>
<name>A0A8H4LII9_9HYPO</name>
<dbReference type="Proteomes" id="UP000554235">
    <property type="component" value="Unassembled WGS sequence"/>
</dbReference>
<keyword evidence="4" id="KW-1185">Reference proteome</keyword>
<dbReference type="PANTHER" id="PTHR43060">
    <property type="entry name" value="3-HYDROXYISOBUTYRATE DEHYDROGENASE-LIKE 1, MITOCHONDRIAL-RELATED"/>
    <property type="match status" value="1"/>
</dbReference>
<reference evidence="3 4" key="1">
    <citation type="submission" date="2020-01" db="EMBL/GenBank/DDBJ databases">
        <title>Identification and distribution of gene clusters putatively required for synthesis of sphingolipid metabolism inhibitors in phylogenetically diverse species of the filamentous fungus Fusarium.</title>
        <authorList>
            <person name="Kim H.-S."/>
            <person name="Busman M."/>
            <person name="Brown D.W."/>
            <person name="Divon H."/>
            <person name="Uhlig S."/>
            <person name="Proctor R.H."/>
        </authorList>
    </citation>
    <scope>NUCLEOTIDE SEQUENCE [LARGE SCALE GENOMIC DNA]</scope>
    <source>
        <strain evidence="3 4">NRRL 20459</strain>
    </source>
</reference>
<dbReference type="GO" id="GO:0051287">
    <property type="term" value="F:NAD binding"/>
    <property type="evidence" value="ECO:0007669"/>
    <property type="project" value="InterPro"/>
</dbReference>